<keyword evidence="3" id="KW-1003">Cell membrane</keyword>
<evidence type="ECO:0000256" key="7">
    <source>
        <dbReference type="SAM" id="Phobius"/>
    </source>
</evidence>
<proteinExistence type="inferred from homology"/>
<evidence type="ECO:0000313" key="9">
    <source>
        <dbReference type="Proteomes" id="UP001056873"/>
    </source>
</evidence>
<evidence type="ECO:0000313" key="8">
    <source>
        <dbReference type="EMBL" id="USV02429.1"/>
    </source>
</evidence>
<evidence type="ECO:0000256" key="6">
    <source>
        <dbReference type="ARBA" id="ARBA00023136"/>
    </source>
</evidence>
<name>A0ABY5CW88_9GAMM</name>
<dbReference type="RefSeq" id="WP_234590198.1">
    <property type="nucleotide sequence ID" value="NZ_CAMIPG010000002.1"/>
</dbReference>
<feature type="transmembrane region" description="Helical" evidence="7">
    <location>
        <begin position="143"/>
        <end position="160"/>
    </location>
</feature>
<dbReference type="CDD" id="cd13127">
    <property type="entry name" value="MATE_tuaB_like"/>
    <property type="match status" value="1"/>
</dbReference>
<feature type="transmembrane region" description="Helical" evidence="7">
    <location>
        <begin position="12"/>
        <end position="32"/>
    </location>
</feature>
<evidence type="ECO:0000256" key="1">
    <source>
        <dbReference type="ARBA" id="ARBA00004651"/>
    </source>
</evidence>
<comment type="similarity">
    <text evidence="2">Belongs to the polysaccharide synthase family.</text>
</comment>
<keyword evidence="4 7" id="KW-0812">Transmembrane</keyword>
<keyword evidence="6 7" id="KW-0472">Membrane</keyword>
<evidence type="ECO:0000256" key="2">
    <source>
        <dbReference type="ARBA" id="ARBA00007430"/>
    </source>
</evidence>
<feature type="transmembrane region" description="Helical" evidence="7">
    <location>
        <begin position="412"/>
        <end position="433"/>
    </location>
</feature>
<feature type="transmembrane region" description="Helical" evidence="7">
    <location>
        <begin position="234"/>
        <end position="260"/>
    </location>
</feature>
<evidence type="ECO:0000256" key="3">
    <source>
        <dbReference type="ARBA" id="ARBA00022475"/>
    </source>
</evidence>
<comment type="subcellular location">
    <subcellularLocation>
        <location evidence="1">Cell membrane</location>
        <topology evidence="1">Multi-pass membrane protein</topology>
    </subcellularLocation>
</comment>
<feature type="transmembrane region" description="Helical" evidence="7">
    <location>
        <begin position="322"/>
        <end position="343"/>
    </location>
</feature>
<feature type="transmembrane region" description="Helical" evidence="7">
    <location>
        <begin position="75"/>
        <end position="102"/>
    </location>
</feature>
<dbReference type="PANTHER" id="PTHR30250">
    <property type="entry name" value="PST FAMILY PREDICTED COLANIC ACID TRANSPORTER"/>
    <property type="match status" value="1"/>
</dbReference>
<feature type="transmembrane region" description="Helical" evidence="7">
    <location>
        <begin position="38"/>
        <end position="63"/>
    </location>
</feature>
<dbReference type="NCBIfam" id="NF007773">
    <property type="entry name" value="PRK10459.1"/>
    <property type="match status" value="1"/>
</dbReference>
<feature type="transmembrane region" description="Helical" evidence="7">
    <location>
        <begin position="281"/>
        <end position="302"/>
    </location>
</feature>
<feature type="transmembrane region" description="Helical" evidence="7">
    <location>
        <begin position="166"/>
        <end position="185"/>
    </location>
</feature>
<dbReference type="EMBL" id="CP074347">
    <property type="protein sequence ID" value="USV02429.1"/>
    <property type="molecule type" value="Genomic_DNA"/>
</dbReference>
<protein>
    <submittedName>
        <fullName evidence="8">MOP flippase family protein</fullName>
    </submittedName>
</protein>
<dbReference type="Proteomes" id="UP001056873">
    <property type="component" value="Chromosome"/>
</dbReference>
<feature type="transmembrane region" description="Helical" evidence="7">
    <location>
        <begin position="205"/>
        <end position="222"/>
    </location>
</feature>
<evidence type="ECO:0000256" key="5">
    <source>
        <dbReference type="ARBA" id="ARBA00022989"/>
    </source>
</evidence>
<dbReference type="InterPro" id="IPR050833">
    <property type="entry name" value="Poly_Biosynth_Transport"/>
</dbReference>
<feature type="transmembrane region" description="Helical" evidence="7">
    <location>
        <begin position="445"/>
        <end position="467"/>
    </location>
</feature>
<gene>
    <name evidence="8" type="ORF">KFQ06_07945</name>
</gene>
<feature type="transmembrane region" description="Helical" evidence="7">
    <location>
        <begin position="381"/>
        <end position="400"/>
    </location>
</feature>
<sequence>MGLVSNAKWVAFSQLFKIGVQVLNIVVLARLIPPSEYGLMSMALVVTNFALLVRDLGTAAAIIQRKELQNETINAIFWLNILMGLAIAGVIVIFSPLISYLFHEPRLIFVLCLLAVSFPLASSASAHMALLERESKFKKVASIEISSSVVAVIIAITMAYQGFGVYSLVAQILILSLMSSIQLWLASKWRPSFEKIINLKEIKGLIGFSGNLTLFNFINYFSRNADSMMIGHYMSAAVLGFYSLAYRIMLFPLQSLTFVASRALFPILSQHQENNDKVRTTYLNVVYVILLIVFPLMTGLALLREPFIQLVFGPQWAMTATILMWLAPVGIIQAVLSTTGSVFMAKGRTDILMRLGILGAVLQVGAFIIGVRFDISTFAKLYFFANVINFFPVMAILMWLIGGTLKDVFFKIYRIAIATMIMGAGIISLCKWVERYNHIDNFTDLVITAIFGAALYAASMLVIDPVFRKACMAMTTKISKKVGIV</sequence>
<dbReference type="GeneID" id="75021915"/>
<reference evidence="8" key="1">
    <citation type="journal article" date="2022" name="BMC Genomics">
        <title>Genome sequence of the entomopathogenic Serratia entomophila isolate 626 and characterisation of the species specific itaconate degradation pathway.</title>
        <authorList>
            <person name="Vaughan A.L."/>
            <person name="Altermann E."/>
            <person name="Glare T.R."/>
            <person name="Hurst M.R.H."/>
        </authorList>
    </citation>
    <scope>NUCLEOTIDE SEQUENCE</scope>
    <source>
        <strain evidence="8">626</strain>
    </source>
</reference>
<dbReference type="PANTHER" id="PTHR30250:SF10">
    <property type="entry name" value="LIPOPOLYSACCHARIDE BIOSYNTHESIS PROTEIN WZXC"/>
    <property type="match status" value="1"/>
</dbReference>
<accession>A0ABY5CW88</accession>
<dbReference type="Pfam" id="PF13440">
    <property type="entry name" value="Polysacc_synt_3"/>
    <property type="match status" value="1"/>
</dbReference>
<feature type="transmembrane region" description="Helical" evidence="7">
    <location>
        <begin position="108"/>
        <end position="131"/>
    </location>
</feature>
<feature type="transmembrane region" description="Helical" evidence="7">
    <location>
        <begin position="355"/>
        <end position="375"/>
    </location>
</feature>
<evidence type="ECO:0000256" key="4">
    <source>
        <dbReference type="ARBA" id="ARBA00022692"/>
    </source>
</evidence>
<keyword evidence="5 7" id="KW-1133">Transmembrane helix</keyword>
<organism evidence="8 9">
    <name type="scientific">Serratia entomophila</name>
    <dbReference type="NCBI Taxonomy" id="42906"/>
    <lineage>
        <taxon>Bacteria</taxon>
        <taxon>Pseudomonadati</taxon>
        <taxon>Pseudomonadota</taxon>
        <taxon>Gammaproteobacteria</taxon>
        <taxon>Enterobacterales</taxon>
        <taxon>Yersiniaceae</taxon>
        <taxon>Serratia</taxon>
    </lineage>
</organism>
<keyword evidence="9" id="KW-1185">Reference proteome</keyword>